<comment type="subcellular location">
    <subcellularLocation>
        <location evidence="1 11">Membrane</location>
        <topology evidence="1 11">Multi-pass membrane protein</topology>
    </subcellularLocation>
</comment>
<dbReference type="EMBL" id="CDMY01000718">
    <property type="protein sequence ID" value="CEM31324.1"/>
    <property type="molecule type" value="Genomic_DNA"/>
</dbReference>
<dbReference type="VEuPathDB" id="CryptoDB:Vbra_10100"/>
<evidence type="ECO:0000256" key="11">
    <source>
        <dbReference type="RuleBase" id="RU361221"/>
    </source>
</evidence>
<dbReference type="PANTHER" id="PTHR43427:SF6">
    <property type="entry name" value="CHLORIDE CHANNEL PROTEIN CLC-E"/>
    <property type="match status" value="1"/>
</dbReference>
<feature type="transmembrane region" description="Helical" evidence="11">
    <location>
        <begin position="327"/>
        <end position="348"/>
    </location>
</feature>
<evidence type="ECO:0000256" key="6">
    <source>
        <dbReference type="ARBA" id="ARBA00023136"/>
    </source>
</evidence>
<evidence type="ECO:0000259" key="13">
    <source>
        <dbReference type="PROSITE" id="PS51371"/>
    </source>
</evidence>
<dbReference type="InterPro" id="IPR014743">
    <property type="entry name" value="Cl-channel_core"/>
</dbReference>
<keyword evidence="15" id="KW-1185">Reference proteome</keyword>
<dbReference type="InterPro" id="IPR000644">
    <property type="entry name" value="CBS_dom"/>
</dbReference>
<comment type="caution">
    <text evidence="11">Lacks conserved residue(s) required for the propagation of feature annotation.</text>
</comment>
<dbReference type="Pfam" id="PF00571">
    <property type="entry name" value="CBS"/>
    <property type="match status" value="1"/>
</dbReference>
<feature type="domain" description="CBS" evidence="13">
    <location>
        <begin position="690"/>
        <end position="766"/>
    </location>
</feature>
<dbReference type="SUPFAM" id="SSF81340">
    <property type="entry name" value="Clc chloride channel"/>
    <property type="match status" value="1"/>
</dbReference>
<evidence type="ECO:0000256" key="2">
    <source>
        <dbReference type="ARBA" id="ARBA00022448"/>
    </source>
</evidence>
<dbReference type="Gene3D" id="3.10.580.10">
    <property type="entry name" value="CBS-domain"/>
    <property type="match status" value="1"/>
</dbReference>
<evidence type="ECO:0000256" key="12">
    <source>
        <dbReference type="SAM" id="MobiDB-lite"/>
    </source>
</evidence>
<dbReference type="InterPro" id="IPR046342">
    <property type="entry name" value="CBS_dom_sf"/>
</dbReference>
<dbReference type="CDD" id="cd02205">
    <property type="entry name" value="CBS_pair_SF"/>
    <property type="match status" value="1"/>
</dbReference>
<feature type="transmembrane region" description="Helical" evidence="11">
    <location>
        <begin position="454"/>
        <end position="474"/>
    </location>
</feature>
<evidence type="ECO:0000256" key="5">
    <source>
        <dbReference type="ARBA" id="ARBA00023065"/>
    </source>
</evidence>
<dbReference type="CDD" id="cd00400">
    <property type="entry name" value="Voltage_gated_ClC"/>
    <property type="match status" value="1"/>
</dbReference>
<evidence type="ECO:0000256" key="8">
    <source>
        <dbReference type="ARBA" id="ARBA00023214"/>
    </source>
</evidence>
<dbReference type="AlphaFoldDB" id="A0A0G4GMH1"/>
<evidence type="ECO:0000313" key="14">
    <source>
        <dbReference type="EMBL" id="CEM31324.1"/>
    </source>
</evidence>
<dbReference type="PANTHER" id="PTHR43427">
    <property type="entry name" value="CHLORIDE CHANNEL PROTEIN CLC-E"/>
    <property type="match status" value="1"/>
</dbReference>
<dbReference type="PRINTS" id="PR00762">
    <property type="entry name" value="CLCHANNEL"/>
</dbReference>
<evidence type="ECO:0000256" key="1">
    <source>
        <dbReference type="ARBA" id="ARBA00004141"/>
    </source>
</evidence>
<feature type="transmembrane region" description="Helical" evidence="11">
    <location>
        <begin position="412"/>
        <end position="434"/>
    </location>
</feature>
<dbReference type="InterPro" id="IPR001807">
    <property type="entry name" value="ClC"/>
</dbReference>
<keyword evidence="3 11" id="KW-0812">Transmembrane</keyword>
<dbReference type="PROSITE" id="PS51371">
    <property type="entry name" value="CBS"/>
    <property type="match status" value="2"/>
</dbReference>
<dbReference type="SUPFAM" id="SSF54631">
    <property type="entry name" value="CBS-domain pair"/>
    <property type="match status" value="1"/>
</dbReference>
<organism evidence="14 15">
    <name type="scientific">Vitrella brassicaformis (strain CCMP3155)</name>
    <dbReference type="NCBI Taxonomy" id="1169540"/>
    <lineage>
        <taxon>Eukaryota</taxon>
        <taxon>Sar</taxon>
        <taxon>Alveolata</taxon>
        <taxon>Colpodellida</taxon>
        <taxon>Vitrellaceae</taxon>
        <taxon>Vitrella</taxon>
    </lineage>
</organism>
<evidence type="ECO:0000256" key="3">
    <source>
        <dbReference type="ARBA" id="ARBA00022692"/>
    </source>
</evidence>
<feature type="transmembrane region" description="Helical" evidence="11">
    <location>
        <begin position="368"/>
        <end position="385"/>
    </location>
</feature>
<evidence type="ECO:0000256" key="7">
    <source>
        <dbReference type="ARBA" id="ARBA00023173"/>
    </source>
</evidence>
<feature type="transmembrane region" description="Helical" evidence="11">
    <location>
        <begin position="150"/>
        <end position="169"/>
    </location>
</feature>
<dbReference type="InterPro" id="IPR050368">
    <property type="entry name" value="ClC-type_chloride_channel"/>
</dbReference>
<gene>
    <name evidence="14" type="ORF">Vbra_10100</name>
</gene>
<name>A0A0G4GMH1_VITBC</name>
<reference evidence="14 15" key="1">
    <citation type="submission" date="2014-11" db="EMBL/GenBank/DDBJ databases">
        <authorList>
            <person name="Zhu J."/>
            <person name="Qi W."/>
            <person name="Song R."/>
        </authorList>
    </citation>
    <scope>NUCLEOTIDE SEQUENCE [LARGE SCALE GENOMIC DNA]</scope>
</reference>
<keyword evidence="10" id="KW-0129">CBS domain</keyword>
<dbReference type="SMART" id="SM00116">
    <property type="entry name" value="CBS"/>
    <property type="match status" value="2"/>
</dbReference>
<evidence type="ECO:0000256" key="10">
    <source>
        <dbReference type="PROSITE-ProRule" id="PRU00703"/>
    </source>
</evidence>
<comment type="similarity">
    <text evidence="11">Belongs to the chloride channel (TC 2.A.49) family.</text>
</comment>
<evidence type="ECO:0000256" key="9">
    <source>
        <dbReference type="ARBA" id="ARBA00023303"/>
    </source>
</evidence>
<keyword evidence="4 11" id="KW-1133">Transmembrane helix</keyword>
<keyword evidence="7" id="KW-0869">Chloride channel</keyword>
<protein>
    <recommendedName>
        <fullName evidence="11">Chloride channel protein</fullName>
    </recommendedName>
</protein>
<keyword evidence="6 11" id="KW-0472">Membrane</keyword>
<dbReference type="OrthoDB" id="4564at2759"/>
<feature type="domain" description="CBS" evidence="13">
    <location>
        <begin position="787"/>
        <end position="844"/>
    </location>
</feature>
<feature type="transmembrane region" description="Helical" evidence="11">
    <location>
        <begin position="190"/>
        <end position="212"/>
    </location>
</feature>
<dbReference type="Proteomes" id="UP000041254">
    <property type="component" value="Unassembled WGS sequence"/>
</dbReference>
<keyword evidence="5 11" id="KW-0406">Ion transport</keyword>
<keyword evidence="8 11" id="KW-0868">Chloride</keyword>
<dbReference type="GO" id="GO:0005254">
    <property type="term" value="F:chloride channel activity"/>
    <property type="evidence" value="ECO:0007669"/>
    <property type="project" value="UniProtKB-UniRule"/>
</dbReference>
<keyword evidence="2 11" id="KW-0813">Transport</keyword>
<feature type="region of interest" description="Disordered" evidence="12">
    <location>
        <begin position="18"/>
        <end position="48"/>
    </location>
</feature>
<keyword evidence="9" id="KW-0407">Ion channel</keyword>
<dbReference type="Pfam" id="PF00654">
    <property type="entry name" value="Voltage_CLC"/>
    <property type="match status" value="1"/>
</dbReference>
<feature type="transmembrane region" description="Helical" evidence="11">
    <location>
        <begin position="288"/>
        <end position="315"/>
    </location>
</feature>
<dbReference type="InParanoid" id="A0A0G4GMH1"/>
<dbReference type="GO" id="GO:0034707">
    <property type="term" value="C:chloride channel complex"/>
    <property type="evidence" value="ECO:0007669"/>
    <property type="project" value="UniProtKB-KW"/>
</dbReference>
<dbReference type="Gene3D" id="1.10.3080.10">
    <property type="entry name" value="Clc chloride channel"/>
    <property type="match status" value="1"/>
</dbReference>
<proteinExistence type="inferred from homology"/>
<sequence length="850" mass="89040">MDPPNLRASHEILQMEAADMEDDEALRRAHPLQSPQCDTAESDLSRSRSSRRLPHLSLLILPILFIQCAHSAQPDSALCSSFIPPLYLSPSRPFAPHLQRRRVVQSTTTQTDPALKKKEDIAAEENAPKARKFFLPRPRRPRKGFAAESAYLSTAILTGVLTGLSVTAFKRSINLVQGLTYGDLAKVVTPSLGILGAALLVPALGGLLVGILRELVGFTPGLKGSLNEVDNRKNCAFQKQLAKSGAGVATLGTGCSLGPEGPAVELGVSCSRLVSQFFSMSLDRRRQLLSAGAAAGVAAGFNAPVAGVFFALEIVTAAKDNVGVPRTSIAGTVLCAVVSALTARIGLAETLAFVPPPSYSLLNPLVELPLYVGLGAVSGAVSILFKRALESAELAFEGAVSRFKWMQRVPRILKPVIGGLLCGVVGFWFPQVLFSQYGTLDKVLTSASDPASSLILLLFLKMVMTAISAGSGLVGGTFAPSLFLGAVAGAAYQKVLAPATEQVVGLAAGLPLFQSVLGGEGVAPAGAYALVGAASVLSAVYRAPLTGTLLLFELTHNYDIVLPAGASAGLGSLLAELADRPRRYIDQIRTKPRPTPIPVPPPPAPQVPLPPLPAVPPTTLTAGHVAQPQAPAKTVEAPEPAAVSAVKGEKELPDRIIEELDELVDDTLPLSLPANDIRGVLDDIPVEAGLVPRVVALTPSTPLLDASQLMESELTDTAVVISPPSADITPTAGVYDWRAQGGSSEIVGVLTAGDIQRFVDRERAASGQQQESIAFDVLGKATASAAMTSELLSVREGDSLEKARETLSAEGLQLLPVLDQEGMFLGVVSKESIASAAQIERLKRRIGLPK</sequence>
<evidence type="ECO:0000313" key="15">
    <source>
        <dbReference type="Proteomes" id="UP000041254"/>
    </source>
</evidence>
<evidence type="ECO:0000256" key="4">
    <source>
        <dbReference type="ARBA" id="ARBA00022989"/>
    </source>
</evidence>
<accession>A0A0G4GMH1</accession>